<evidence type="ECO:0000313" key="2">
    <source>
        <dbReference type="Proteomes" id="UP001439875"/>
    </source>
</evidence>
<reference evidence="1" key="1">
    <citation type="submission" date="2024-03" db="EMBL/GenBank/DDBJ databases">
        <title>Human intestinal bacterial collection.</title>
        <authorList>
            <person name="Pauvert C."/>
            <person name="Hitch T.C.A."/>
            <person name="Clavel T."/>
        </authorList>
    </citation>
    <scope>NUCLEOTIDE SEQUENCE</scope>
    <source>
        <strain evidence="1">CLA-AA-H227</strain>
    </source>
</reference>
<dbReference type="EMBL" id="JBBMEW010000041">
    <property type="protein sequence ID" value="MEQ2529564.1"/>
    <property type="molecule type" value="Genomic_DNA"/>
</dbReference>
<comment type="caution">
    <text evidence="1">The sequence shown here is derived from an EMBL/GenBank/DDBJ whole genome shotgun (WGS) entry which is preliminary data.</text>
</comment>
<dbReference type="Proteomes" id="UP001439875">
    <property type="component" value="Unassembled WGS sequence"/>
</dbReference>
<proteinExistence type="predicted"/>
<accession>A0ACC6SHN5</accession>
<gene>
    <name evidence="1" type="ORF">WMO40_23100</name>
</gene>
<protein>
    <submittedName>
        <fullName evidence="1">GIY-YIG nuclease family protein</fullName>
    </submittedName>
</protein>
<name>A0ACC6SHN5_9BACI</name>
<organism evidence="1 2">
    <name type="scientific">Robertmurraya yapensis</name>
    <name type="common">ex Hitch et al 2024</name>
    <dbReference type="NCBI Taxonomy" id="3133160"/>
    <lineage>
        <taxon>Bacteria</taxon>
        <taxon>Bacillati</taxon>
        <taxon>Bacillota</taxon>
        <taxon>Bacilli</taxon>
        <taxon>Bacillales</taxon>
        <taxon>Bacillaceae</taxon>
        <taxon>Robertmurraya</taxon>
    </lineage>
</organism>
<evidence type="ECO:0000313" key="1">
    <source>
        <dbReference type="EMBL" id="MEQ2529564.1"/>
    </source>
</evidence>
<sequence>MENVLVCDFSFEHICDIAPDKEIEGNIKAFYPQNQYDNPNDLLLHKYGIGPFCKFSIPRELRRKGVYLIKIDGDIKYVGECENLASRFNTGYGNISPRNCYAGGQTTNCRINNEIYNHSLNTNNIKLYFYETTNRFEVEWELINTLNPSWNKSKGKKMERGNSIDKLTIFSEPVSHQKSTCREEVLTVVRTIVKNKGVNEFTIYEVVESMLRERTSFKVSTIRTHITSKCCVNAPSHHAVVYSDFERIDKGLYKLINDEPN</sequence>
<keyword evidence="2" id="KW-1185">Reference proteome</keyword>